<name>A0A6J4HSN9_9ACTN</name>
<accession>A0A6J4HSN9</accession>
<dbReference type="AlphaFoldDB" id="A0A6J4HSN9"/>
<evidence type="ECO:0000256" key="1">
    <source>
        <dbReference type="SAM" id="MobiDB-lite"/>
    </source>
</evidence>
<feature type="compositionally biased region" description="Gly residues" evidence="1">
    <location>
        <begin position="110"/>
        <end position="119"/>
    </location>
</feature>
<feature type="non-terminal residue" evidence="2">
    <location>
        <position position="1"/>
    </location>
</feature>
<feature type="region of interest" description="Disordered" evidence="1">
    <location>
        <begin position="1"/>
        <end position="119"/>
    </location>
</feature>
<gene>
    <name evidence="2" type="ORF">AVDCRST_MAG10-1211</name>
</gene>
<sequence>GRGPQGLQQVQSQLGGRSPGRRPAPGGRGRGAGGRRWGPESGRQGHRHRPGLRGPLEHRPGVHPYLRRHRDRRPEPHRHPLGRGGPLAPAGDGGRSGRSRSRLRSARSFGSGGRAGPQL</sequence>
<evidence type="ECO:0000313" key="2">
    <source>
        <dbReference type="EMBL" id="CAA9231856.1"/>
    </source>
</evidence>
<feature type="compositionally biased region" description="Low complexity" evidence="1">
    <location>
        <begin position="1"/>
        <end position="25"/>
    </location>
</feature>
<proteinExistence type="predicted"/>
<organism evidence="2">
    <name type="scientific">uncultured Acidimicrobiales bacterium</name>
    <dbReference type="NCBI Taxonomy" id="310071"/>
    <lineage>
        <taxon>Bacteria</taxon>
        <taxon>Bacillati</taxon>
        <taxon>Actinomycetota</taxon>
        <taxon>Acidimicrobiia</taxon>
        <taxon>Acidimicrobiales</taxon>
        <taxon>environmental samples</taxon>
    </lineage>
</organism>
<feature type="non-terminal residue" evidence="2">
    <location>
        <position position="119"/>
    </location>
</feature>
<feature type="compositionally biased region" description="Gly residues" evidence="1">
    <location>
        <begin position="26"/>
        <end position="36"/>
    </location>
</feature>
<protein>
    <submittedName>
        <fullName evidence="2">SpoVS</fullName>
    </submittedName>
</protein>
<dbReference type="EMBL" id="CADCTB010000081">
    <property type="protein sequence ID" value="CAA9231856.1"/>
    <property type="molecule type" value="Genomic_DNA"/>
</dbReference>
<reference evidence="2" key="1">
    <citation type="submission" date="2020-02" db="EMBL/GenBank/DDBJ databases">
        <authorList>
            <person name="Meier V. D."/>
        </authorList>
    </citation>
    <scope>NUCLEOTIDE SEQUENCE</scope>
    <source>
        <strain evidence="2">AVDCRST_MAG10</strain>
    </source>
</reference>